<dbReference type="GO" id="GO:0043531">
    <property type="term" value="F:ADP binding"/>
    <property type="evidence" value="ECO:0007669"/>
    <property type="project" value="InterPro"/>
</dbReference>
<dbReference type="EMBL" id="JACAZH010000004">
    <property type="protein sequence ID" value="KAF7371255.1"/>
    <property type="molecule type" value="Genomic_DNA"/>
</dbReference>
<gene>
    <name evidence="1" type="ORF">MSAN_00761300</name>
</gene>
<evidence type="ECO:0000313" key="1">
    <source>
        <dbReference type="EMBL" id="KAF7371255.1"/>
    </source>
</evidence>
<keyword evidence="2" id="KW-1185">Reference proteome</keyword>
<proteinExistence type="predicted"/>
<evidence type="ECO:0000313" key="2">
    <source>
        <dbReference type="Proteomes" id="UP000623467"/>
    </source>
</evidence>
<reference evidence="1" key="1">
    <citation type="submission" date="2020-05" db="EMBL/GenBank/DDBJ databases">
        <title>Mycena genomes resolve the evolution of fungal bioluminescence.</title>
        <authorList>
            <person name="Tsai I.J."/>
        </authorList>
    </citation>
    <scope>NUCLEOTIDE SEQUENCE</scope>
    <source>
        <strain evidence="1">160909Yilan</strain>
    </source>
</reference>
<dbReference type="SUPFAM" id="SSF52540">
    <property type="entry name" value="P-loop containing nucleoside triphosphate hydrolases"/>
    <property type="match status" value="1"/>
</dbReference>
<dbReference type="PANTHER" id="PTHR35205">
    <property type="entry name" value="NB-ARC AND TPR DOMAIN PROTEIN"/>
    <property type="match status" value="1"/>
</dbReference>
<dbReference type="InterPro" id="IPR027417">
    <property type="entry name" value="P-loop_NTPase"/>
</dbReference>
<sequence length="348" mass="37718">MNGTVPHTLHLLCIPVVGDGSKTYSAARRGATAAPKATFVCVMASTAAGKGLYGQPAVDVRGQGGGGGQGGVYGGSGGIGQGPIVHQHFTSAAVVQASQVFNCCPPPSPAFYGRQTILDVMHQFFAQDVQKRKIYVLYGLGGVGKTQIALKFIEEWSHFSDRLLVDASTTETIETSLKNLATAKQTGNSMQDGVNWLLSSQEEWLLFFDNADDPEINLNQFFPKCNHGNIIITTRNPNLRFYGGHSQVSNMEELDAVTLLLNSAHQEMSEPNKLLALDIVKALWYLPLAIVQAGAFILESGTLDTYLDLFKKNHAEVLKNRLTQNQDDYAWAPSSCYVSAALFMSPSR</sequence>
<dbReference type="OrthoDB" id="3258722at2759"/>
<accession>A0A8H6Z8P7</accession>
<protein>
    <submittedName>
        <fullName evidence="1">FabD/lysophospholipase-like protein</fullName>
    </submittedName>
</protein>
<comment type="caution">
    <text evidence="1">The sequence shown here is derived from an EMBL/GenBank/DDBJ whole genome shotgun (WGS) entry which is preliminary data.</text>
</comment>
<dbReference type="AlphaFoldDB" id="A0A8H6Z8P7"/>
<dbReference type="Gene3D" id="3.40.50.300">
    <property type="entry name" value="P-loop containing nucleotide triphosphate hydrolases"/>
    <property type="match status" value="1"/>
</dbReference>
<name>A0A8H6Z8P7_9AGAR</name>
<dbReference type="PANTHER" id="PTHR35205:SF1">
    <property type="entry name" value="ZU5 DOMAIN-CONTAINING PROTEIN"/>
    <property type="match status" value="1"/>
</dbReference>
<organism evidence="1 2">
    <name type="scientific">Mycena sanguinolenta</name>
    <dbReference type="NCBI Taxonomy" id="230812"/>
    <lineage>
        <taxon>Eukaryota</taxon>
        <taxon>Fungi</taxon>
        <taxon>Dikarya</taxon>
        <taxon>Basidiomycota</taxon>
        <taxon>Agaricomycotina</taxon>
        <taxon>Agaricomycetes</taxon>
        <taxon>Agaricomycetidae</taxon>
        <taxon>Agaricales</taxon>
        <taxon>Marasmiineae</taxon>
        <taxon>Mycenaceae</taxon>
        <taxon>Mycena</taxon>
    </lineage>
</organism>
<dbReference type="Proteomes" id="UP000623467">
    <property type="component" value="Unassembled WGS sequence"/>
</dbReference>